<evidence type="ECO:0000313" key="2">
    <source>
        <dbReference type="Proteomes" id="UP000245466"/>
    </source>
</evidence>
<comment type="caution">
    <text evidence="1">The sequence shown here is derived from an EMBL/GenBank/DDBJ whole genome shotgun (WGS) entry which is preliminary data.</text>
</comment>
<sequence>MGIEVPTLKEHQQLIERLERLEERQDIAELVLNAYGWIPLAQVHAMKIHGLTSYKGTNAARERGELTMKGEGKLYVSAKSLISYLRSKGFTLESIKERIAPDNKNSI</sequence>
<gene>
    <name evidence="1" type="ORF">C8E01_102434</name>
</gene>
<keyword evidence="2" id="KW-1185">Reference proteome</keyword>
<dbReference type="AlphaFoldDB" id="A0A2U1B3K1"/>
<organism evidence="1 2">
    <name type="scientific">Pontibacter virosus</name>
    <dbReference type="NCBI Taxonomy" id="1765052"/>
    <lineage>
        <taxon>Bacteria</taxon>
        <taxon>Pseudomonadati</taxon>
        <taxon>Bacteroidota</taxon>
        <taxon>Cytophagia</taxon>
        <taxon>Cytophagales</taxon>
        <taxon>Hymenobacteraceae</taxon>
        <taxon>Pontibacter</taxon>
    </lineage>
</organism>
<accession>A0A2U1B3K1</accession>
<evidence type="ECO:0000313" key="1">
    <source>
        <dbReference type="EMBL" id="PVY43255.1"/>
    </source>
</evidence>
<dbReference type="Proteomes" id="UP000245466">
    <property type="component" value="Unassembled WGS sequence"/>
</dbReference>
<protein>
    <submittedName>
        <fullName evidence="1">Uncharacterized protein</fullName>
    </submittedName>
</protein>
<dbReference type="EMBL" id="QEKI01000002">
    <property type="protein sequence ID" value="PVY43255.1"/>
    <property type="molecule type" value="Genomic_DNA"/>
</dbReference>
<proteinExistence type="predicted"/>
<reference evidence="1 2" key="1">
    <citation type="submission" date="2018-04" db="EMBL/GenBank/DDBJ databases">
        <title>Genomic Encyclopedia of Type Strains, Phase IV (KMG-IV): sequencing the most valuable type-strain genomes for metagenomic binning, comparative biology and taxonomic classification.</title>
        <authorList>
            <person name="Goeker M."/>
        </authorList>
    </citation>
    <scope>NUCLEOTIDE SEQUENCE [LARGE SCALE GENOMIC DNA]</scope>
    <source>
        <strain evidence="1 2">DSM 100231</strain>
    </source>
</reference>
<name>A0A2U1B3K1_9BACT</name>